<dbReference type="Proteomes" id="UP001497457">
    <property type="component" value="Chromosome 2b"/>
</dbReference>
<evidence type="ECO:0000313" key="3">
    <source>
        <dbReference type="EMBL" id="CAL4971538.1"/>
    </source>
</evidence>
<proteinExistence type="inferred from homology"/>
<dbReference type="AlphaFoldDB" id="A0ABC9A0U4"/>
<dbReference type="InterPro" id="IPR045093">
    <property type="entry name" value="Cullin"/>
</dbReference>
<evidence type="ECO:0000259" key="2">
    <source>
        <dbReference type="Pfam" id="PF00888"/>
    </source>
</evidence>
<dbReference type="EMBL" id="OZ075112">
    <property type="protein sequence ID" value="CAL4971538.1"/>
    <property type="molecule type" value="Genomic_DNA"/>
</dbReference>
<comment type="similarity">
    <text evidence="1">Belongs to the cullin family.</text>
</comment>
<dbReference type="PANTHER" id="PTHR11932">
    <property type="entry name" value="CULLIN"/>
    <property type="match status" value="1"/>
</dbReference>
<dbReference type="SUPFAM" id="SSF74788">
    <property type="entry name" value="Cullin repeat-like"/>
    <property type="match status" value="1"/>
</dbReference>
<dbReference type="Pfam" id="PF00888">
    <property type="entry name" value="Cullin"/>
    <property type="match status" value="1"/>
</dbReference>
<dbReference type="InterPro" id="IPR016159">
    <property type="entry name" value="Cullin_repeat-like_dom_sf"/>
</dbReference>
<reference evidence="3" key="1">
    <citation type="submission" date="2024-10" db="EMBL/GenBank/DDBJ databases">
        <authorList>
            <person name="Ryan C."/>
        </authorList>
    </citation>
    <scope>NUCLEOTIDE SEQUENCE [LARGE SCALE GENOMIC DNA]</scope>
</reference>
<evidence type="ECO:0000313" key="4">
    <source>
        <dbReference type="Proteomes" id="UP001497457"/>
    </source>
</evidence>
<feature type="domain" description="Cullin N-terminal" evidence="2">
    <location>
        <begin position="38"/>
        <end position="191"/>
    </location>
</feature>
<protein>
    <recommendedName>
        <fullName evidence="2">Cullin N-terminal domain-containing protein</fullName>
    </recommendedName>
</protein>
<name>A0ABC9A0U4_9POAL</name>
<evidence type="ECO:0000256" key="1">
    <source>
        <dbReference type="ARBA" id="ARBA00006019"/>
    </source>
</evidence>
<organism evidence="3 4">
    <name type="scientific">Urochloa decumbens</name>
    <dbReference type="NCBI Taxonomy" id="240449"/>
    <lineage>
        <taxon>Eukaryota</taxon>
        <taxon>Viridiplantae</taxon>
        <taxon>Streptophyta</taxon>
        <taxon>Embryophyta</taxon>
        <taxon>Tracheophyta</taxon>
        <taxon>Spermatophyta</taxon>
        <taxon>Magnoliopsida</taxon>
        <taxon>Liliopsida</taxon>
        <taxon>Poales</taxon>
        <taxon>Poaceae</taxon>
        <taxon>PACMAD clade</taxon>
        <taxon>Panicoideae</taxon>
        <taxon>Panicodae</taxon>
        <taxon>Paniceae</taxon>
        <taxon>Melinidinae</taxon>
        <taxon>Urochloa</taxon>
    </lineage>
</organism>
<sequence>MENENEASGRRTFKIQAFKYSGTSIIDPETVAETCKAVTRAICELYAQGNISMTFEDLYRGAYNMILYKKGEELYSVVETTMTSEVQSLCRPLDAAPADGVAFLQELLAKWNQHIKAVSMIHDMLMYMDRTYVLTNHKTPIKELGLRLWREHMIHSDKIRERLVEAVEQQRGGEDELIAGVNKMLAELGEDVPGLFFPDGELHDAAGP</sequence>
<dbReference type="InterPro" id="IPR001373">
    <property type="entry name" value="Cullin_N"/>
</dbReference>
<keyword evidence="4" id="KW-1185">Reference proteome</keyword>
<gene>
    <name evidence="3" type="ORF">URODEC1_LOCUS50729</name>
</gene>
<dbReference type="Gene3D" id="1.20.1310.10">
    <property type="entry name" value="Cullin Repeats"/>
    <property type="match status" value="1"/>
</dbReference>
<accession>A0ABC9A0U4</accession>